<reference evidence="1 2" key="1">
    <citation type="journal article" date="2011" name="PLoS Genet.">
        <title>Comparative genomic analysis of human fungal pathogens causing paracoccidioidomycosis.</title>
        <authorList>
            <person name="Desjardins C.A."/>
            <person name="Champion M.D."/>
            <person name="Holder J.W."/>
            <person name="Muszewska A."/>
            <person name="Goldberg J."/>
            <person name="Bailao A.M."/>
            <person name="Brigido M.M."/>
            <person name="Ferreira M.E."/>
            <person name="Garcia A.M."/>
            <person name="Grynberg M."/>
            <person name="Gujja S."/>
            <person name="Heiman D.I."/>
            <person name="Henn M.R."/>
            <person name="Kodira C.D."/>
            <person name="Leon-Narvaez H."/>
            <person name="Longo L.V."/>
            <person name="Ma L.J."/>
            <person name="Malavazi I."/>
            <person name="Matsuo A.L."/>
            <person name="Morais F.V."/>
            <person name="Pereira M."/>
            <person name="Rodriguez-Brito S."/>
            <person name="Sakthikumar S."/>
            <person name="Salem-Izacc S.M."/>
            <person name="Sykes S.M."/>
            <person name="Teixeira M.M."/>
            <person name="Vallejo M.C."/>
            <person name="Walter M.E."/>
            <person name="Yandava C."/>
            <person name="Young S."/>
            <person name="Zeng Q."/>
            <person name="Zucker J."/>
            <person name="Felipe M.S."/>
            <person name="Goldman G.H."/>
            <person name="Haas B.J."/>
            <person name="McEwen J.G."/>
            <person name="Nino-Vega G."/>
            <person name="Puccia R."/>
            <person name="San-Blas G."/>
            <person name="Soares C.M."/>
            <person name="Birren B.W."/>
            <person name="Cuomo C.A."/>
        </authorList>
    </citation>
    <scope>NUCLEOTIDE SEQUENCE [LARGE SCALE GENOMIC DNA]</scope>
    <source>
        <strain evidence="1 2">Pb18</strain>
    </source>
</reference>
<evidence type="ECO:0000313" key="1">
    <source>
        <dbReference type="EMBL" id="KGM91541.1"/>
    </source>
</evidence>
<evidence type="ECO:0000313" key="2">
    <source>
        <dbReference type="Proteomes" id="UP000001628"/>
    </source>
</evidence>
<dbReference type="InParanoid" id="A0A0A0HU49"/>
<protein>
    <submittedName>
        <fullName evidence="1">Uncharacterized protein</fullName>
    </submittedName>
</protein>
<organism evidence="1 2">
    <name type="scientific">Paracoccidioides brasiliensis (strain Pb18)</name>
    <dbReference type="NCBI Taxonomy" id="502780"/>
    <lineage>
        <taxon>Eukaryota</taxon>
        <taxon>Fungi</taxon>
        <taxon>Dikarya</taxon>
        <taxon>Ascomycota</taxon>
        <taxon>Pezizomycotina</taxon>
        <taxon>Eurotiomycetes</taxon>
        <taxon>Eurotiomycetidae</taxon>
        <taxon>Onygenales</taxon>
        <taxon>Ajellomycetaceae</taxon>
        <taxon>Paracoccidioides</taxon>
    </lineage>
</organism>
<dbReference type="RefSeq" id="XP_010763416.1">
    <property type="nucleotide sequence ID" value="XM_010765114.1"/>
</dbReference>
<dbReference type="VEuPathDB" id="FungiDB:PADG_12399"/>
<name>A0A0A0HU49_PARBD</name>
<dbReference type="KEGG" id="pbn:PADG_12399"/>
<proteinExistence type="predicted"/>
<dbReference type="Proteomes" id="UP000001628">
    <property type="component" value="Unassembled WGS sequence"/>
</dbReference>
<sequence>MSDSARLDWLVEFKIIRLLETQSGVLKIMAWLFSQFVLAVKQKHNEGLEVPLSVPTVLTTGRLHPADSAKYCPEWRHGRRGS</sequence>
<dbReference type="AlphaFoldDB" id="A0A0A0HU49"/>
<keyword evidence="2" id="KW-1185">Reference proteome</keyword>
<dbReference type="EMBL" id="KN275969">
    <property type="protein sequence ID" value="KGM91541.1"/>
    <property type="molecule type" value="Genomic_DNA"/>
</dbReference>
<gene>
    <name evidence="1" type="ORF">PADG_12399</name>
</gene>
<accession>A0A0A0HU49</accession>
<dbReference type="HOGENOM" id="CLU_2558910_0_0_1"/>
<dbReference type="GeneID" id="22588296"/>